<feature type="domain" description="NB-ARC" evidence="4">
    <location>
        <begin position="275"/>
        <end position="427"/>
    </location>
</feature>
<dbReference type="PANTHER" id="PTHR36766">
    <property type="entry name" value="PLANT BROAD-SPECTRUM MILDEW RESISTANCE PROTEIN RPW8"/>
    <property type="match status" value="1"/>
</dbReference>
<dbReference type="Pfam" id="PF23598">
    <property type="entry name" value="LRR_14"/>
    <property type="match status" value="2"/>
</dbReference>
<keyword evidence="1" id="KW-0433">Leucine-rich repeat</keyword>
<protein>
    <recommendedName>
        <fullName evidence="8">NB-ARC domain-containing protein</fullName>
    </recommendedName>
</protein>
<dbReference type="InterPro" id="IPR042197">
    <property type="entry name" value="Apaf_helical"/>
</dbReference>
<sequence>MESTRPEPIEASGNKYNHQVSERGSRRPQLEDASSSSHHLSEPSPEKISDGFYKFYEPNLAHAATLDIVFFHGLECEGSNLRDAYKSSSTSTVIKNLCTYAHNKKEKSVGGSDMSMFLDSIRGFFFYATPHLGIEGIEALAEDEGPLKWMHVLNSESARLHEAFSELWRARSYRWTISGLGEVESTRGSKRGRLHVREASSRFGDNYITVSSDHFSVCRPSDKNSNKYQHLKHLIEHVQKHVELERSQSLMVPKVTVGVDVLVNEVLGRHLRYHRFVGFSGLGGVGKTTLAKIIFNKVCAKFEFTCFMEEIKLISGMKEEIKKKVWEKMCHHGRPVQNSSESSRDGWNQVVGKSMFLVFDDIEDHRHVDLLQEIADSNGMDESRFLLTSRDTQRLRDCGDAVHIIPLDHLDDHDAKKLFTTYAFPNQEPPGSFEGIIQEIVVGCGGLPLTLEVLGKYLRSEPKEEVWAEIPIALRKCEDIADLEQRAWAKLKLSYDKLPGDEVKNMFLDIACFFILDLDWSADDAMKAWSVIYTSVHNRVKLLEERSLLKISLSKDHEGFDYMEFHLHEHVRRMGQRIAQQEGRSYNLRCSFLQMWKKHDEIISQEGKELGETVALITEISANLRRVFAQDCASCIMRQVWPKLTAIQYMTLKVDVTNCCSQCKNLKVVLPSTLLLLRLSLPKLRDTSLKFDINSVDYMRGILSWAAFLLLRLLTRRDIFVDHIGRTLSLATCTSLVRLEVSGFMNLGDLSKLQQLRILEIFDCSVAGNWATSLGELKILERLSLFGIEEPFELPISFGRLTRLQYLWISGCKVTSIPASFRNLTSLQVLEVKSIIGRQVIPIRSFRQMRSLKMTCWAIADLVDVFRELIALEELALHCEGISELPATLGNLTLLKKLSIKCPVKMLPDSLGNLTNLTDLEVENCPIQRLPKTLGQLSSLRSLIVRLCENLKTIPDSIGDLSSLWSLEVGSCKNLKNFPDSIGDLSSLWSLEVGSCKNLKTIPDSIGDLTSLKKLGITGSALHSLPDTIKNLSQLEYLDIRHCKNLKTLPDWIGDLTSLRELGITGSALHSLPDTIKNLPQLKLFSY</sequence>
<dbReference type="GO" id="GO:0006952">
    <property type="term" value="P:defense response"/>
    <property type="evidence" value="ECO:0007669"/>
    <property type="project" value="UniProtKB-KW"/>
</dbReference>
<evidence type="ECO:0000259" key="4">
    <source>
        <dbReference type="Pfam" id="PF00931"/>
    </source>
</evidence>
<keyword evidence="2" id="KW-0677">Repeat</keyword>
<dbReference type="InterPro" id="IPR027417">
    <property type="entry name" value="P-loop_NTPase"/>
</dbReference>
<accession>A0ABD1Y9S2</accession>
<dbReference type="Gene3D" id="3.40.50.300">
    <property type="entry name" value="P-loop containing nucleotide triphosphate hydrolases"/>
    <property type="match status" value="1"/>
</dbReference>
<reference evidence="6 7" key="1">
    <citation type="submission" date="2024-09" db="EMBL/GenBank/DDBJ databases">
        <title>Chromosome-scale assembly of Riccia fluitans.</title>
        <authorList>
            <person name="Paukszto L."/>
            <person name="Sawicki J."/>
            <person name="Karawczyk K."/>
            <person name="Piernik-Szablinska J."/>
            <person name="Szczecinska M."/>
            <person name="Mazdziarz M."/>
        </authorList>
    </citation>
    <scope>NUCLEOTIDE SEQUENCE [LARGE SCALE GENOMIC DNA]</scope>
    <source>
        <strain evidence="6">Rf_01</strain>
        <tissue evidence="6">Aerial parts of the thallus</tissue>
    </source>
</reference>
<dbReference type="SMART" id="SM00369">
    <property type="entry name" value="LRR_TYP"/>
    <property type="match status" value="5"/>
</dbReference>
<feature type="region of interest" description="Disordered" evidence="3">
    <location>
        <begin position="1"/>
        <end position="45"/>
    </location>
</feature>
<dbReference type="Pfam" id="PF00931">
    <property type="entry name" value="NB-ARC"/>
    <property type="match status" value="1"/>
</dbReference>
<organism evidence="6 7">
    <name type="scientific">Riccia fluitans</name>
    <dbReference type="NCBI Taxonomy" id="41844"/>
    <lineage>
        <taxon>Eukaryota</taxon>
        <taxon>Viridiplantae</taxon>
        <taxon>Streptophyta</taxon>
        <taxon>Embryophyta</taxon>
        <taxon>Marchantiophyta</taxon>
        <taxon>Marchantiopsida</taxon>
        <taxon>Marchantiidae</taxon>
        <taxon>Marchantiales</taxon>
        <taxon>Ricciaceae</taxon>
        <taxon>Riccia</taxon>
    </lineage>
</organism>
<gene>
    <name evidence="6" type="ORF">R1flu_003660</name>
</gene>
<evidence type="ECO:0000256" key="2">
    <source>
        <dbReference type="ARBA" id="ARBA00022737"/>
    </source>
</evidence>
<dbReference type="AlphaFoldDB" id="A0ABD1Y9S2"/>
<dbReference type="PANTHER" id="PTHR36766:SF30">
    <property type="entry name" value="TIR-NBS TYPE DISEASE RESISTANCE PROTEIN-RELATED"/>
    <property type="match status" value="1"/>
</dbReference>
<dbReference type="EMBL" id="JBHFFA010000006">
    <property type="protein sequence ID" value="KAL2623455.1"/>
    <property type="molecule type" value="Genomic_DNA"/>
</dbReference>
<dbReference type="SUPFAM" id="SSF52047">
    <property type="entry name" value="RNI-like"/>
    <property type="match status" value="1"/>
</dbReference>
<proteinExistence type="predicted"/>
<feature type="compositionally biased region" description="Basic and acidic residues" evidence="3">
    <location>
        <begin position="20"/>
        <end position="30"/>
    </location>
</feature>
<dbReference type="SUPFAM" id="SSF52058">
    <property type="entry name" value="L domain-like"/>
    <property type="match status" value="1"/>
</dbReference>
<evidence type="ECO:0000259" key="5">
    <source>
        <dbReference type="Pfam" id="PF23598"/>
    </source>
</evidence>
<dbReference type="InterPro" id="IPR002182">
    <property type="entry name" value="NB-ARC"/>
</dbReference>
<feature type="domain" description="Disease resistance R13L4/SHOC-2-like LRR" evidence="5">
    <location>
        <begin position="998"/>
        <end position="1083"/>
    </location>
</feature>
<dbReference type="Proteomes" id="UP001605036">
    <property type="component" value="Unassembled WGS sequence"/>
</dbReference>
<feature type="domain" description="Disease resistance R13L4/SHOC-2-like LRR" evidence="5">
    <location>
        <begin position="726"/>
        <end position="856"/>
    </location>
</feature>
<evidence type="ECO:0000256" key="3">
    <source>
        <dbReference type="SAM" id="MobiDB-lite"/>
    </source>
</evidence>
<comment type="caution">
    <text evidence="6">The sequence shown here is derived from an EMBL/GenBank/DDBJ whole genome shotgun (WGS) entry which is preliminary data.</text>
</comment>
<dbReference type="Gene3D" id="3.80.10.10">
    <property type="entry name" value="Ribonuclease Inhibitor"/>
    <property type="match status" value="1"/>
</dbReference>
<name>A0ABD1Y9S2_9MARC</name>
<dbReference type="PRINTS" id="PR00364">
    <property type="entry name" value="DISEASERSIST"/>
</dbReference>
<evidence type="ECO:0000313" key="7">
    <source>
        <dbReference type="Proteomes" id="UP001605036"/>
    </source>
</evidence>
<dbReference type="Gene3D" id="1.10.8.430">
    <property type="entry name" value="Helical domain of apoptotic protease-activating factors"/>
    <property type="match status" value="1"/>
</dbReference>
<dbReference type="InterPro" id="IPR003591">
    <property type="entry name" value="Leu-rich_rpt_typical-subtyp"/>
</dbReference>
<keyword evidence="7" id="KW-1185">Reference proteome</keyword>
<evidence type="ECO:0008006" key="8">
    <source>
        <dbReference type="Google" id="ProtNLM"/>
    </source>
</evidence>
<evidence type="ECO:0000313" key="6">
    <source>
        <dbReference type="EMBL" id="KAL2623455.1"/>
    </source>
</evidence>
<dbReference type="InterPro" id="IPR055414">
    <property type="entry name" value="LRR_R13L4/SHOC2-like"/>
</dbReference>
<evidence type="ECO:0000256" key="1">
    <source>
        <dbReference type="ARBA" id="ARBA00022614"/>
    </source>
</evidence>
<dbReference type="SUPFAM" id="SSF52540">
    <property type="entry name" value="P-loop containing nucleoside triphosphate hydrolases"/>
    <property type="match status" value="1"/>
</dbReference>
<dbReference type="InterPro" id="IPR032675">
    <property type="entry name" value="LRR_dom_sf"/>
</dbReference>